<dbReference type="InterPro" id="IPR011701">
    <property type="entry name" value="MFS"/>
</dbReference>
<feature type="domain" description="Major facilitator superfamily (MFS) profile" evidence="9">
    <location>
        <begin position="20"/>
        <end position="404"/>
    </location>
</feature>
<evidence type="ECO:0000256" key="8">
    <source>
        <dbReference type="SAM" id="Phobius"/>
    </source>
</evidence>
<feature type="transmembrane region" description="Helical" evidence="8">
    <location>
        <begin position="58"/>
        <end position="78"/>
    </location>
</feature>
<protein>
    <submittedName>
        <fullName evidence="11">MFS transporter</fullName>
    </submittedName>
</protein>
<dbReference type="EMBL" id="BSUJ01000001">
    <property type="protein sequence ID" value="GMA18068.1"/>
    <property type="molecule type" value="Genomic_DNA"/>
</dbReference>
<comment type="subcellular location">
    <subcellularLocation>
        <location evidence="1">Cell membrane</location>
        <topology evidence="1">Multi-pass membrane protein</topology>
    </subcellularLocation>
</comment>
<reference evidence="11" key="1">
    <citation type="journal article" date="2014" name="Int. J. Syst. Evol. Microbiol.">
        <title>Complete genome of a new Firmicutes species belonging to the dominant human colonic microbiota ('Ruminococcus bicirculans') reveals two chromosomes and a selective capacity to utilize plant glucans.</title>
        <authorList>
            <consortium name="NISC Comparative Sequencing Program"/>
            <person name="Wegmann U."/>
            <person name="Louis P."/>
            <person name="Goesmann A."/>
            <person name="Henrissat B."/>
            <person name="Duncan S.H."/>
            <person name="Flint H.J."/>
        </authorList>
    </citation>
    <scope>NUCLEOTIDE SEQUENCE</scope>
    <source>
        <strain evidence="11">NBRC 105830</strain>
    </source>
</reference>
<comment type="caution">
    <text evidence="11">The sequence shown here is derived from an EMBL/GenBank/DDBJ whole genome shotgun (WGS) entry which is preliminary data.</text>
</comment>
<evidence type="ECO:0000313" key="10">
    <source>
        <dbReference type="EMBL" id="GMA18068.1"/>
    </source>
</evidence>
<dbReference type="EMBL" id="BSUJ01000001">
    <property type="protein sequence ID" value="GMA21937.1"/>
    <property type="molecule type" value="Genomic_DNA"/>
</dbReference>
<evidence type="ECO:0000256" key="7">
    <source>
        <dbReference type="ARBA" id="ARBA00023136"/>
    </source>
</evidence>
<evidence type="ECO:0000256" key="6">
    <source>
        <dbReference type="ARBA" id="ARBA00022989"/>
    </source>
</evidence>
<gene>
    <name evidence="10" type="ORF">GCM10025862_00890</name>
    <name evidence="11" type="ORF">GCM10025862_39580</name>
</gene>
<keyword evidence="5 8" id="KW-0812">Transmembrane</keyword>
<keyword evidence="4" id="KW-1003">Cell membrane</keyword>
<dbReference type="Proteomes" id="UP001157109">
    <property type="component" value="Unassembled WGS sequence"/>
</dbReference>
<comment type="similarity">
    <text evidence="2">Belongs to the major facilitator superfamily.</text>
</comment>
<dbReference type="InterPro" id="IPR036259">
    <property type="entry name" value="MFS_trans_sf"/>
</dbReference>
<keyword evidence="12" id="KW-1185">Reference proteome</keyword>
<feature type="transmembrane region" description="Helical" evidence="8">
    <location>
        <begin position="316"/>
        <end position="343"/>
    </location>
</feature>
<accession>A0ABQ6HV01</accession>
<dbReference type="PROSITE" id="PS50850">
    <property type="entry name" value="MFS"/>
    <property type="match status" value="1"/>
</dbReference>
<proteinExistence type="inferred from homology"/>
<dbReference type="InterPro" id="IPR020846">
    <property type="entry name" value="MFS_dom"/>
</dbReference>
<feature type="transmembrane region" description="Helical" evidence="8">
    <location>
        <begin position="382"/>
        <end position="401"/>
    </location>
</feature>
<keyword evidence="3" id="KW-0813">Transport</keyword>
<evidence type="ECO:0000313" key="11">
    <source>
        <dbReference type="EMBL" id="GMA21937.1"/>
    </source>
</evidence>
<feature type="transmembrane region" description="Helical" evidence="8">
    <location>
        <begin position="178"/>
        <end position="200"/>
    </location>
</feature>
<feature type="transmembrane region" description="Helical" evidence="8">
    <location>
        <begin position="90"/>
        <end position="109"/>
    </location>
</feature>
<keyword evidence="6 8" id="KW-1133">Transmembrane helix</keyword>
<feature type="transmembrane region" description="Helical" evidence="8">
    <location>
        <begin position="115"/>
        <end position="136"/>
    </location>
</feature>
<sequence>MPNPASASPSDAGYLPGSAEYRRVSRALFLAGLATFATIYCTQPLLPLLADTFAVSPATSALSVSATTLALGAALLLLGPLSEAYGRVTIMHVSLFGSAVVTLLTAVAPTWTVLLVLRALLGLTVAGLPAVAVAYLREEIAPGARAQATGLYIGGTAIGGMLGRLVSGVLADVGGWRLAVGGIGALALACALAVRVLVPASRHFEPVPLRPADLTAMTRRVLVDPALLALYAIAFLTMGAFVGTYNAMGFRLAGDPYHLSVGVAGLVFVVYALGSVSSTYAGRQADRVGYRTVVPVAIVVMLVGLLLTLATPLPVVVLGLAVLTTGFFACHGVASGWVAARAAVGGPGAGQAGSLYLFGYYLGSSVAGTVAGMAWSRGRWPLVDALTVTLVALALVLALVLRRIPSLLEPKADDPGVVGM</sequence>
<organism evidence="11 12">
    <name type="scientific">Arsenicicoccus piscis</name>
    <dbReference type="NCBI Taxonomy" id="673954"/>
    <lineage>
        <taxon>Bacteria</taxon>
        <taxon>Bacillati</taxon>
        <taxon>Actinomycetota</taxon>
        <taxon>Actinomycetes</taxon>
        <taxon>Micrococcales</taxon>
        <taxon>Intrasporangiaceae</taxon>
        <taxon>Arsenicicoccus</taxon>
    </lineage>
</organism>
<feature type="transmembrane region" description="Helical" evidence="8">
    <location>
        <begin position="355"/>
        <end position="376"/>
    </location>
</feature>
<feature type="transmembrane region" description="Helical" evidence="8">
    <location>
        <begin position="221"/>
        <end position="245"/>
    </location>
</feature>
<dbReference type="Pfam" id="PF07690">
    <property type="entry name" value="MFS_1"/>
    <property type="match status" value="2"/>
</dbReference>
<feature type="transmembrane region" description="Helical" evidence="8">
    <location>
        <begin position="148"/>
        <end position="166"/>
    </location>
</feature>
<dbReference type="CDD" id="cd17324">
    <property type="entry name" value="MFS_NepI_like"/>
    <property type="match status" value="1"/>
</dbReference>
<evidence type="ECO:0000313" key="12">
    <source>
        <dbReference type="Proteomes" id="UP001157109"/>
    </source>
</evidence>
<dbReference type="PANTHER" id="PTHR43271">
    <property type="entry name" value="BLL2771 PROTEIN"/>
    <property type="match status" value="1"/>
</dbReference>
<reference evidence="11" key="3">
    <citation type="submission" date="2023-02" db="EMBL/GenBank/DDBJ databases">
        <authorList>
            <person name="Sun Q."/>
            <person name="Mori K."/>
        </authorList>
    </citation>
    <scope>NUCLEOTIDE SEQUENCE</scope>
    <source>
        <strain evidence="11">NBRC 105830</strain>
    </source>
</reference>
<dbReference type="PANTHER" id="PTHR43271:SF1">
    <property type="entry name" value="INNER MEMBRANE TRANSPORT PROTEIN YNFM"/>
    <property type="match status" value="1"/>
</dbReference>
<evidence type="ECO:0000259" key="9">
    <source>
        <dbReference type="PROSITE" id="PS50850"/>
    </source>
</evidence>
<evidence type="ECO:0000256" key="5">
    <source>
        <dbReference type="ARBA" id="ARBA00022692"/>
    </source>
</evidence>
<keyword evidence="7 8" id="KW-0472">Membrane</keyword>
<feature type="transmembrane region" description="Helical" evidence="8">
    <location>
        <begin position="257"/>
        <end position="276"/>
    </location>
</feature>
<evidence type="ECO:0000256" key="4">
    <source>
        <dbReference type="ARBA" id="ARBA00022475"/>
    </source>
</evidence>
<dbReference type="RefSeq" id="WP_241443647.1">
    <property type="nucleotide sequence ID" value="NZ_BSUJ01000001.1"/>
</dbReference>
<feature type="transmembrane region" description="Helical" evidence="8">
    <location>
        <begin position="288"/>
        <end position="310"/>
    </location>
</feature>
<feature type="transmembrane region" description="Helical" evidence="8">
    <location>
        <begin position="27"/>
        <end position="46"/>
    </location>
</feature>
<evidence type="ECO:0000256" key="3">
    <source>
        <dbReference type="ARBA" id="ARBA00022448"/>
    </source>
</evidence>
<evidence type="ECO:0000256" key="2">
    <source>
        <dbReference type="ARBA" id="ARBA00008335"/>
    </source>
</evidence>
<evidence type="ECO:0000256" key="1">
    <source>
        <dbReference type="ARBA" id="ARBA00004651"/>
    </source>
</evidence>
<reference evidence="12" key="2">
    <citation type="journal article" date="2019" name="Int. J. Syst. Evol. Microbiol.">
        <title>The Global Catalogue of Microorganisms (GCM) 10K type strain sequencing project: providing services to taxonomists for standard genome sequencing and annotation.</title>
        <authorList>
            <consortium name="The Broad Institute Genomics Platform"/>
            <consortium name="The Broad Institute Genome Sequencing Center for Infectious Disease"/>
            <person name="Wu L."/>
            <person name="Ma J."/>
        </authorList>
    </citation>
    <scope>NUCLEOTIDE SEQUENCE [LARGE SCALE GENOMIC DNA]</scope>
    <source>
        <strain evidence="12">NBRC 105830</strain>
    </source>
</reference>
<dbReference type="Gene3D" id="1.20.1250.20">
    <property type="entry name" value="MFS general substrate transporter like domains"/>
    <property type="match status" value="1"/>
</dbReference>
<dbReference type="SUPFAM" id="SSF103473">
    <property type="entry name" value="MFS general substrate transporter"/>
    <property type="match status" value="1"/>
</dbReference>
<name>A0ABQ6HV01_9MICO</name>